<keyword evidence="2" id="KW-1185">Reference proteome</keyword>
<proteinExistence type="predicted"/>
<organism evidence="1 2">
    <name type="scientific">Bauhinia variegata</name>
    <name type="common">Purple orchid tree</name>
    <name type="synonym">Phanera variegata</name>
    <dbReference type="NCBI Taxonomy" id="167791"/>
    <lineage>
        <taxon>Eukaryota</taxon>
        <taxon>Viridiplantae</taxon>
        <taxon>Streptophyta</taxon>
        <taxon>Embryophyta</taxon>
        <taxon>Tracheophyta</taxon>
        <taxon>Spermatophyta</taxon>
        <taxon>Magnoliopsida</taxon>
        <taxon>eudicotyledons</taxon>
        <taxon>Gunneridae</taxon>
        <taxon>Pentapetalae</taxon>
        <taxon>rosids</taxon>
        <taxon>fabids</taxon>
        <taxon>Fabales</taxon>
        <taxon>Fabaceae</taxon>
        <taxon>Cercidoideae</taxon>
        <taxon>Cercideae</taxon>
        <taxon>Bauhiniinae</taxon>
        <taxon>Bauhinia</taxon>
    </lineage>
</organism>
<name>A0ACB9LD59_BAUVA</name>
<comment type="caution">
    <text evidence="1">The sequence shown here is derived from an EMBL/GenBank/DDBJ whole genome shotgun (WGS) entry which is preliminary data.</text>
</comment>
<sequence>MRLHTNVRNIRRFLQIGYQERALCRTKLSGFMKSSKTFSSGPKHVPSSLSSQSSFSLPWISPLQFTKVVAPRPDPPAETNDNPTESRRKNKFVSHASVINLIKREKDPQHAWKIFNMASEQKGFNHNNATYAAILQKFAQCKKFQAIDRVLHQMNYETCKFHEGIFINLMKHFSKSSMHEKVLQMYYTIQPVVREKPSPKAISTCLNLLLESNQVDLARQLLLHAKSCLNNKPNTCIFNILVKYHCKNGDLDSAFEVVKQMKYSKSSYPNLLTYSTLMHGLCQNGRLKEAFELFEEMLSKDDILPDPVIYNVLIDGFCRGGRTGRARHIIEFMRNNGCNPNLYNYSTLMNGFCKEGKLHEAKEVFSEMKRFGLKPDTVCYTTLINFLCRAGQIDEAEELLEEMEENECKADTVTYNVMLGGLCRESRFEKALEMLERLPREGVYPNKASYRIVLNSMTQNCELKKAMKLLGMMLGRGFLPHYATSNELLVNLCKAGMADDAAMALFGLLEMGLQPSPDSWGLLIELICRGRKLLYVFELFDELVITES</sequence>
<evidence type="ECO:0000313" key="2">
    <source>
        <dbReference type="Proteomes" id="UP000828941"/>
    </source>
</evidence>
<accession>A0ACB9LD59</accession>
<evidence type="ECO:0000313" key="1">
    <source>
        <dbReference type="EMBL" id="KAI4307470.1"/>
    </source>
</evidence>
<gene>
    <name evidence="1" type="ORF">L6164_030653</name>
</gene>
<protein>
    <submittedName>
        <fullName evidence="1">Uncharacterized protein</fullName>
    </submittedName>
</protein>
<reference evidence="1 2" key="1">
    <citation type="journal article" date="2022" name="DNA Res.">
        <title>Chromosomal-level genome assembly of the orchid tree Bauhinia variegata (Leguminosae; Cercidoideae) supports the allotetraploid origin hypothesis of Bauhinia.</title>
        <authorList>
            <person name="Zhong Y."/>
            <person name="Chen Y."/>
            <person name="Zheng D."/>
            <person name="Pang J."/>
            <person name="Liu Y."/>
            <person name="Luo S."/>
            <person name="Meng S."/>
            <person name="Qian L."/>
            <person name="Wei D."/>
            <person name="Dai S."/>
            <person name="Zhou R."/>
        </authorList>
    </citation>
    <scope>NUCLEOTIDE SEQUENCE [LARGE SCALE GENOMIC DNA]</scope>
    <source>
        <strain evidence="1">BV-YZ2020</strain>
    </source>
</reference>
<dbReference type="Proteomes" id="UP000828941">
    <property type="component" value="Chromosome 12"/>
</dbReference>
<dbReference type="EMBL" id="CM039437">
    <property type="protein sequence ID" value="KAI4307470.1"/>
    <property type="molecule type" value="Genomic_DNA"/>
</dbReference>